<dbReference type="GO" id="GO:0006729">
    <property type="term" value="P:tetrahydrobiopterin biosynthetic process"/>
    <property type="evidence" value="ECO:0007669"/>
    <property type="project" value="InterPro"/>
</dbReference>
<evidence type="ECO:0000256" key="3">
    <source>
        <dbReference type="ARBA" id="ARBA00023239"/>
    </source>
</evidence>
<dbReference type="HAMAP" id="MF_00434">
    <property type="entry name" value="Pterin_4_alpha"/>
    <property type="match status" value="1"/>
</dbReference>
<sequence length="93" mass="10220">MTQLLTDATIQAQASRLSGWTVEGSKLQTTRKFKDFIAAIEFVNKLVEPAESSGHHPDIEISYNKVTITLTTHDAGGLTQKDFDVAQTISRIS</sequence>
<dbReference type="SUPFAM" id="SSF55248">
    <property type="entry name" value="PCD-like"/>
    <property type="match status" value="1"/>
</dbReference>
<evidence type="ECO:0000256" key="4">
    <source>
        <dbReference type="HAMAP-Rule" id="MF_00434"/>
    </source>
</evidence>
<proteinExistence type="inferred from homology"/>
<evidence type="ECO:0000256" key="2">
    <source>
        <dbReference type="ARBA" id="ARBA00006472"/>
    </source>
</evidence>
<gene>
    <name evidence="5" type="ORF">A2T98_08290</name>
</gene>
<protein>
    <recommendedName>
        <fullName evidence="4">Putative pterin-4-alpha-carbinolamine dehydratase</fullName>
        <shortName evidence="4">PHS</shortName>
        <ecNumber evidence="4">4.2.1.96</ecNumber>
    </recommendedName>
    <alternativeName>
        <fullName evidence="4">4-alpha-hydroxy-tetrahydropterin dehydratase</fullName>
    </alternativeName>
    <alternativeName>
        <fullName evidence="4">Pterin carbinolamine dehydratase</fullName>
        <shortName evidence="4">PCD</shortName>
    </alternativeName>
</protein>
<dbReference type="OrthoDB" id="9794987at2"/>
<dbReference type="RefSeq" id="WP_063872336.1">
    <property type="nucleotide sequence ID" value="NZ_CAWMRI010000098.1"/>
</dbReference>
<dbReference type="CDD" id="cd00488">
    <property type="entry name" value="PCD_DCoH"/>
    <property type="match status" value="1"/>
</dbReference>
<evidence type="ECO:0000256" key="1">
    <source>
        <dbReference type="ARBA" id="ARBA00001554"/>
    </source>
</evidence>
<dbReference type="PANTHER" id="PTHR12599">
    <property type="entry name" value="PTERIN-4-ALPHA-CARBINOLAMINE DEHYDRATASE"/>
    <property type="match status" value="1"/>
</dbReference>
<dbReference type="EMBL" id="LWAJ01000098">
    <property type="protein sequence ID" value="KZL50264.1"/>
    <property type="molecule type" value="Genomic_DNA"/>
</dbReference>
<accession>A0A161XN94</accession>
<organism evidence="5 6">
    <name type="scientific">Nodularia spumigena CENA596</name>
    <dbReference type="NCBI Taxonomy" id="1819295"/>
    <lineage>
        <taxon>Bacteria</taxon>
        <taxon>Bacillati</taxon>
        <taxon>Cyanobacteriota</taxon>
        <taxon>Cyanophyceae</taxon>
        <taxon>Nostocales</taxon>
        <taxon>Nodulariaceae</taxon>
        <taxon>Nodularia</taxon>
    </lineage>
</organism>
<comment type="similarity">
    <text evidence="2 4">Belongs to the pterin-4-alpha-carbinolamine dehydratase family.</text>
</comment>
<reference evidence="5 6" key="1">
    <citation type="submission" date="2016-04" db="EMBL/GenBank/DDBJ databases">
        <title>Draft Genome Assembly of the Bloom-forming Cyanobacterium Nodularia spumigena Strain CENA596 in Shrimp Production Ponds.</title>
        <authorList>
            <person name="Popin R.V."/>
            <person name="Rigonato J."/>
            <person name="Abreu V.A."/>
            <person name="Andreote A.P."/>
            <person name="Silveira S.B."/>
            <person name="Odebrecht C."/>
            <person name="Fiore M.F."/>
        </authorList>
    </citation>
    <scope>NUCLEOTIDE SEQUENCE [LARGE SCALE GENOMIC DNA]</scope>
    <source>
        <strain evidence="5 6">CENA596</strain>
    </source>
</reference>
<dbReference type="Proteomes" id="UP000076555">
    <property type="component" value="Unassembled WGS sequence"/>
</dbReference>
<dbReference type="InterPro" id="IPR001533">
    <property type="entry name" value="Pterin_deHydtase"/>
</dbReference>
<dbReference type="Gene3D" id="3.30.1360.20">
    <property type="entry name" value="Transcriptional coactivator/pterin dehydratase"/>
    <property type="match status" value="1"/>
</dbReference>
<dbReference type="PANTHER" id="PTHR12599:SF0">
    <property type="entry name" value="PTERIN-4-ALPHA-CARBINOLAMINE DEHYDRATASE"/>
    <property type="match status" value="1"/>
</dbReference>
<evidence type="ECO:0000313" key="6">
    <source>
        <dbReference type="Proteomes" id="UP000076555"/>
    </source>
</evidence>
<keyword evidence="3 4" id="KW-0456">Lyase</keyword>
<dbReference type="EC" id="4.2.1.96" evidence="4"/>
<dbReference type="NCBIfam" id="NF002017">
    <property type="entry name" value="PRK00823.1-2"/>
    <property type="match status" value="1"/>
</dbReference>
<dbReference type="AlphaFoldDB" id="A0A161XN94"/>
<comment type="catalytic activity">
    <reaction evidence="1 4">
        <text>(4aS,6R)-4a-hydroxy-L-erythro-5,6,7,8-tetrahydrobiopterin = (6R)-L-erythro-6,7-dihydrobiopterin + H2O</text>
        <dbReference type="Rhea" id="RHEA:11920"/>
        <dbReference type="ChEBI" id="CHEBI:15377"/>
        <dbReference type="ChEBI" id="CHEBI:15642"/>
        <dbReference type="ChEBI" id="CHEBI:43120"/>
        <dbReference type="EC" id="4.2.1.96"/>
    </reaction>
</comment>
<comment type="caution">
    <text evidence="5">The sequence shown here is derived from an EMBL/GenBank/DDBJ whole genome shotgun (WGS) entry which is preliminary data.</text>
</comment>
<evidence type="ECO:0000313" key="5">
    <source>
        <dbReference type="EMBL" id="KZL50264.1"/>
    </source>
</evidence>
<dbReference type="Pfam" id="PF01329">
    <property type="entry name" value="Pterin_4a"/>
    <property type="match status" value="1"/>
</dbReference>
<name>A0A161XN94_NODSP</name>
<dbReference type="InterPro" id="IPR036428">
    <property type="entry name" value="PCD_sf"/>
</dbReference>
<dbReference type="GO" id="GO:0008124">
    <property type="term" value="F:4-alpha-hydroxytetrahydrobiopterin dehydratase activity"/>
    <property type="evidence" value="ECO:0007669"/>
    <property type="project" value="UniProtKB-UniRule"/>
</dbReference>